<evidence type="ECO:0000313" key="4">
    <source>
        <dbReference type="Proteomes" id="UP000816034"/>
    </source>
</evidence>
<organism evidence="3 4">
    <name type="scientific">Naegleria lovaniensis</name>
    <name type="common">Amoeba</name>
    <dbReference type="NCBI Taxonomy" id="51637"/>
    <lineage>
        <taxon>Eukaryota</taxon>
        <taxon>Discoba</taxon>
        <taxon>Heterolobosea</taxon>
        <taxon>Tetramitia</taxon>
        <taxon>Eutetramitia</taxon>
        <taxon>Vahlkampfiidae</taxon>
        <taxon>Naegleria</taxon>
    </lineage>
</organism>
<protein>
    <recommendedName>
        <fullName evidence="2">Leucine-binding protein domain-containing protein</fullName>
    </recommendedName>
</protein>
<feature type="domain" description="Leucine-binding protein" evidence="2">
    <location>
        <begin position="76"/>
        <end position="220"/>
    </location>
</feature>
<proteinExistence type="predicted"/>
<dbReference type="PANTHER" id="PTHR47235">
    <property type="entry name" value="BLR6548 PROTEIN"/>
    <property type="match status" value="1"/>
</dbReference>
<keyword evidence="4" id="KW-1185">Reference proteome</keyword>
<dbReference type="RefSeq" id="XP_044552048.1">
    <property type="nucleotide sequence ID" value="XM_044699205.1"/>
</dbReference>
<comment type="caution">
    <text evidence="3">The sequence shown here is derived from an EMBL/GenBank/DDBJ whole genome shotgun (WGS) entry which is preliminary data.</text>
</comment>
<dbReference type="SUPFAM" id="SSF53822">
    <property type="entry name" value="Periplasmic binding protein-like I"/>
    <property type="match status" value="1"/>
</dbReference>
<gene>
    <name evidence="3" type="ORF">C9374_000906</name>
</gene>
<dbReference type="Pfam" id="PF13458">
    <property type="entry name" value="Peripla_BP_6"/>
    <property type="match status" value="1"/>
</dbReference>
<evidence type="ECO:0000259" key="2">
    <source>
        <dbReference type="Pfam" id="PF13458"/>
    </source>
</evidence>
<dbReference type="GeneID" id="68093362"/>
<keyword evidence="1" id="KW-0732">Signal</keyword>
<dbReference type="AlphaFoldDB" id="A0AA88GY19"/>
<dbReference type="CDD" id="cd19978">
    <property type="entry name" value="PBP1_ABC_ligand_binding-like"/>
    <property type="match status" value="1"/>
</dbReference>
<sequence length="593" mass="65646">MKRGIEAAFEEINSLGGVWGSKKLRLLSLDDSYEPSNTKINTDFFLYNITPPSNSLNGALFTNASTNENNIRNRVFFGLIGYVGTPTVQEIFPNVTSTGIPLIGSFTGVGWLRTPFYPNVINVRSSYDDETAAMVDWLINVKLIRRISIMYQDDAFGLSGLNGIKRSLIDRLKIPLCSSGTFPRNTLHVESAFYAIGPCNPEAIVLIGTYAPLAKYIKMVKDVAFTNSSNAKESSFGYKKANDIIFLTVSFVGSAALTEDLTKTPLPSLQFGSTYYTDNVIVTQVVPSPMETSYPIVRAYQRAMTTYAESQPFTFIELEGYIVGKFVYNVLKNMVGNLTRSNFIASSYFDFASDYADNSKSGGAFIFDGIQVGRFKWCKSLNIFNYYLSSATAFNNTLPTTCTINCNQGLKIVYMSSINMKSGNISFDIFRNFSWYSSDSCISDVNTSLTKPVVIGQSIQVGSIQDELVRIGISTAFNQRNKNSINPIVLKTLYHTDTMTLINNTRELTKLNEAVSLVAYSASSLSFDSSNSATVDLTTNTEFNNIAMVGISAINTLALRKKFHRPLIHVFTSVLEQLGAILDHSMNQYNHTV</sequence>
<name>A0AA88GY19_NAELO</name>
<dbReference type="InterPro" id="IPR028082">
    <property type="entry name" value="Peripla_BP_I"/>
</dbReference>
<evidence type="ECO:0000256" key="1">
    <source>
        <dbReference type="ARBA" id="ARBA00022729"/>
    </source>
</evidence>
<dbReference type="EMBL" id="PYSW02000011">
    <property type="protein sequence ID" value="KAG2388056.1"/>
    <property type="molecule type" value="Genomic_DNA"/>
</dbReference>
<evidence type="ECO:0000313" key="3">
    <source>
        <dbReference type="EMBL" id="KAG2388056.1"/>
    </source>
</evidence>
<reference evidence="3 4" key="1">
    <citation type="journal article" date="2018" name="BMC Genomics">
        <title>The genome of Naegleria lovaniensis, the basis for a comparative approach to unravel pathogenicity factors of the human pathogenic amoeba N. fowleri.</title>
        <authorList>
            <person name="Liechti N."/>
            <person name="Schurch N."/>
            <person name="Bruggmann R."/>
            <person name="Wittwer M."/>
        </authorList>
    </citation>
    <scope>NUCLEOTIDE SEQUENCE [LARGE SCALE GENOMIC DNA]</scope>
    <source>
        <strain evidence="3 4">ATCC 30569</strain>
    </source>
</reference>
<accession>A0AA88GY19</accession>
<dbReference type="InterPro" id="IPR028081">
    <property type="entry name" value="Leu-bd"/>
</dbReference>
<dbReference type="PANTHER" id="PTHR47235:SF1">
    <property type="entry name" value="BLR6548 PROTEIN"/>
    <property type="match status" value="1"/>
</dbReference>
<dbReference type="Proteomes" id="UP000816034">
    <property type="component" value="Unassembled WGS sequence"/>
</dbReference>
<dbReference type="Gene3D" id="3.40.50.2300">
    <property type="match status" value="2"/>
</dbReference>